<accession>A0A915AQ87</accession>
<evidence type="ECO:0000313" key="2">
    <source>
        <dbReference type="Proteomes" id="UP000887569"/>
    </source>
</evidence>
<dbReference type="InterPro" id="IPR001251">
    <property type="entry name" value="CRAL-TRIO_dom"/>
</dbReference>
<dbReference type="WBParaSite" id="PgR013_g078_t02">
    <property type="protein sequence ID" value="PgR013_g078_t02"/>
    <property type="gene ID" value="PgR013_g078"/>
</dbReference>
<dbReference type="SMART" id="SM00516">
    <property type="entry name" value="SEC14"/>
    <property type="match status" value="1"/>
</dbReference>
<dbReference type="Proteomes" id="UP000887569">
    <property type="component" value="Unplaced"/>
</dbReference>
<dbReference type="PROSITE" id="PS50191">
    <property type="entry name" value="CRAL_TRIO"/>
    <property type="match status" value="1"/>
</dbReference>
<protein>
    <submittedName>
        <fullName evidence="3 4">CRAL-TRIO domain-containing protein</fullName>
    </submittedName>
</protein>
<dbReference type="Pfam" id="PF25883">
    <property type="entry name" value="F28H7_8_C"/>
    <property type="match status" value="1"/>
</dbReference>
<dbReference type="AlphaFoldDB" id="A0A915AQ87"/>
<dbReference type="CDD" id="cd00170">
    <property type="entry name" value="SEC14"/>
    <property type="match status" value="1"/>
</dbReference>
<evidence type="ECO:0000259" key="1">
    <source>
        <dbReference type="PROSITE" id="PS50191"/>
    </source>
</evidence>
<reference evidence="3 4" key="1">
    <citation type="submission" date="2022-11" db="UniProtKB">
        <authorList>
            <consortium name="WormBaseParasite"/>
        </authorList>
    </citation>
    <scope>IDENTIFICATION</scope>
</reference>
<dbReference type="Gene3D" id="2.60.120.680">
    <property type="entry name" value="GOLD domain"/>
    <property type="match status" value="1"/>
</dbReference>
<dbReference type="PANTHER" id="PTHR47159">
    <property type="entry name" value="PROTEIN CBG07705-RELATED"/>
    <property type="match status" value="1"/>
</dbReference>
<sequence length="382" mass="44318">EQISMKQRAKISESDKEQIERLRVAVKDEITEYYDTDFNLLRWLIGHNYNFDIIIPKLRNHLRFRRSSWDLDKCTEQPRDHTIHRFWKAGITGQALRTPNVIVNIEQTGTNDYWGMLATFPINELMKARVYDLEMMLKKVMEMESETGEQAAILYVMDLNGLNYDKKLLNLLTGALAGISSFMSENYVEMVHSFVLVNAPSFISTIWSIARPLLPERTRNKVQIFGSNWRNDILTLAVPEVLPSYWNDDKNNIFKANVERSELIDPANYYKDGELKNSNMITIAAGKADFVTINAQKGQSLKWLIQCNGNFAYSLYYTENADENDVKSMKSVYPLFTKIPGPIIVPMGEEIYCEQSGAYKFWFSNEHAWLHTLRIRYQITVA</sequence>
<dbReference type="SUPFAM" id="SSF52087">
    <property type="entry name" value="CRAL/TRIO domain"/>
    <property type="match status" value="1"/>
</dbReference>
<dbReference type="InterPro" id="IPR058960">
    <property type="entry name" value="Ctg-1-like_C"/>
</dbReference>
<evidence type="ECO:0000313" key="3">
    <source>
        <dbReference type="WBParaSite" id="PgR013_g078_t01"/>
    </source>
</evidence>
<organism evidence="2 3">
    <name type="scientific">Parascaris univalens</name>
    <name type="common">Nematode worm</name>
    <dbReference type="NCBI Taxonomy" id="6257"/>
    <lineage>
        <taxon>Eukaryota</taxon>
        <taxon>Metazoa</taxon>
        <taxon>Ecdysozoa</taxon>
        <taxon>Nematoda</taxon>
        <taxon>Chromadorea</taxon>
        <taxon>Rhabditida</taxon>
        <taxon>Spirurina</taxon>
        <taxon>Ascaridomorpha</taxon>
        <taxon>Ascaridoidea</taxon>
        <taxon>Ascarididae</taxon>
        <taxon>Parascaris</taxon>
    </lineage>
</organism>
<dbReference type="Pfam" id="PF00650">
    <property type="entry name" value="CRAL_TRIO"/>
    <property type="match status" value="1"/>
</dbReference>
<evidence type="ECO:0000313" key="4">
    <source>
        <dbReference type="WBParaSite" id="PgR013_g078_t02"/>
    </source>
</evidence>
<dbReference type="Gene3D" id="3.40.525.10">
    <property type="entry name" value="CRAL-TRIO lipid binding domain"/>
    <property type="match status" value="1"/>
</dbReference>
<name>A0A915AQ87_PARUN</name>
<dbReference type="InterPro" id="IPR036865">
    <property type="entry name" value="CRAL-TRIO_dom_sf"/>
</dbReference>
<dbReference type="WBParaSite" id="PgR013_g078_t01">
    <property type="protein sequence ID" value="PgR013_g078_t01"/>
    <property type="gene ID" value="PgR013_g078"/>
</dbReference>
<proteinExistence type="predicted"/>
<dbReference type="SUPFAM" id="SSF101576">
    <property type="entry name" value="Supernatant protein factor (SPF), C-terminal domain"/>
    <property type="match status" value="1"/>
</dbReference>
<keyword evidence="2" id="KW-1185">Reference proteome</keyword>
<dbReference type="PANTHER" id="PTHR47159:SF3">
    <property type="entry name" value="CRAL-TRIO DOMAIN-CONTAINING PROTEIN"/>
    <property type="match status" value="1"/>
</dbReference>
<dbReference type="InterPro" id="IPR036598">
    <property type="entry name" value="GOLD_dom_sf"/>
</dbReference>
<feature type="domain" description="CRAL-TRIO" evidence="1">
    <location>
        <begin position="79"/>
        <end position="254"/>
    </location>
</feature>
<dbReference type="InterPro" id="IPR053302">
    <property type="entry name" value="CRAL-TRIO_domain"/>
</dbReference>